<dbReference type="KEGG" id="sre:PTSG_03805"/>
<evidence type="ECO:0000256" key="3">
    <source>
        <dbReference type="SAM" id="MobiDB-lite"/>
    </source>
</evidence>
<dbReference type="EMBL" id="GL832962">
    <property type="protein sequence ID" value="EGD83174.1"/>
    <property type="molecule type" value="Genomic_DNA"/>
</dbReference>
<protein>
    <recommendedName>
        <fullName evidence="5">Trichome birefringence-like C-terminal domain-containing protein</fullName>
    </recommendedName>
</protein>
<proteinExistence type="inferred from homology"/>
<feature type="signal peptide" evidence="4">
    <location>
        <begin position="1"/>
        <end position="30"/>
    </location>
</feature>
<gene>
    <name evidence="6" type="ORF">PTSG_03805</name>
</gene>
<dbReference type="AlphaFoldDB" id="F2U5F8"/>
<dbReference type="GO" id="GO:0016740">
    <property type="term" value="F:transferase activity"/>
    <property type="evidence" value="ECO:0007669"/>
    <property type="project" value="InterPro"/>
</dbReference>
<dbReference type="GeneID" id="16076118"/>
<evidence type="ECO:0000256" key="4">
    <source>
        <dbReference type="SAM" id="SignalP"/>
    </source>
</evidence>
<sequence length="488" mass="54634">MMTMVKEGSVRLTTWVLGLCLLASVGYILSSECAAVDGDSVAAAAAAAGGTLNQEQRRGAAGEGVLLSSDAKQDSVLSQLFLDLQSQAKSYRTELAASSKQIDSLQQENAHLREELAAVKQHLTAVKNAVQVTDPSDKQAAASDTPTTPPPTAAPPVGQLTFHAHWEEVPEEDWDSLLRRRGCKEVDYIDKVHCCNPKYFHNFTTPMKHMRFVSPYPFAAYKLERLIRGGTISFIGDSITSQIYEALRARAHREKYVTRPLEKLPPLAQAGLQYINNKTGHPALAFTTLLYRADKAENIDEFIEASIPQLPSTAQHSSNRPQHIIVANIGLHFSDTHKDKSEEFRVQVDKFARALSTFNKHPLHFGFFRDITPQHFQSRADSSKHQGDYFKRDRSINHCAPWQETQLQSHRNNLNNEYLIETAARYGLVVQPTTEFLAPRFDAHLETRNNDKGNVLDCTHWCAPVFDVFEDGLMAVLASRFSVDWLHP</sequence>
<feature type="coiled-coil region" evidence="2">
    <location>
        <begin position="88"/>
        <end position="129"/>
    </location>
</feature>
<keyword evidence="7" id="KW-1185">Reference proteome</keyword>
<evidence type="ECO:0000256" key="1">
    <source>
        <dbReference type="ARBA" id="ARBA00007727"/>
    </source>
</evidence>
<evidence type="ECO:0000313" key="6">
    <source>
        <dbReference type="EMBL" id="EGD83174.1"/>
    </source>
</evidence>
<accession>F2U5F8</accession>
<dbReference type="Pfam" id="PF13839">
    <property type="entry name" value="PC-Esterase"/>
    <property type="match status" value="1"/>
</dbReference>
<dbReference type="InterPro" id="IPR026057">
    <property type="entry name" value="TBL_C"/>
</dbReference>
<evidence type="ECO:0000259" key="5">
    <source>
        <dbReference type="Pfam" id="PF13839"/>
    </source>
</evidence>
<name>F2U5F8_SALR5</name>
<dbReference type="InParanoid" id="F2U5F8"/>
<reference evidence="6" key="1">
    <citation type="submission" date="2009-08" db="EMBL/GenBank/DDBJ databases">
        <title>Annotation of Salpingoeca rosetta.</title>
        <authorList>
            <consortium name="The Broad Institute Genome Sequencing Platform"/>
            <person name="Russ C."/>
            <person name="Cuomo C."/>
            <person name="Burger G."/>
            <person name="Gray M.W."/>
            <person name="Holland P.W.H."/>
            <person name="King N."/>
            <person name="Lang F.B.F."/>
            <person name="Roger A.J."/>
            <person name="Ruiz-Trillo I."/>
            <person name="Young S.K."/>
            <person name="Zeng Q."/>
            <person name="Gargeya S."/>
            <person name="Alvarado L."/>
            <person name="Berlin A."/>
            <person name="Chapman S.B."/>
            <person name="Chen Z."/>
            <person name="Freedman E."/>
            <person name="Gellesch M."/>
            <person name="Goldberg J."/>
            <person name="Griggs A."/>
            <person name="Gujja S."/>
            <person name="Heilman E."/>
            <person name="Heiman D."/>
            <person name="Howarth C."/>
            <person name="Mehta T."/>
            <person name="Neiman D."/>
            <person name="Pearson M."/>
            <person name="Roberts A."/>
            <person name="Saif S."/>
            <person name="Shea T."/>
            <person name="Shenoy N."/>
            <person name="Sisk P."/>
            <person name="Stolte C."/>
            <person name="Sykes S."/>
            <person name="White J."/>
            <person name="Yandava C."/>
            <person name="Haas B."/>
            <person name="Nusbaum C."/>
            <person name="Birren B."/>
        </authorList>
    </citation>
    <scope>NUCLEOTIDE SEQUENCE [LARGE SCALE GENOMIC DNA]</scope>
    <source>
        <strain evidence="6">ATCC 50818</strain>
    </source>
</reference>
<organism evidence="7">
    <name type="scientific">Salpingoeca rosetta (strain ATCC 50818 / BSB-021)</name>
    <dbReference type="NCBI Taxonomy" id="946362"/>
    <lineage>
        <taxon>Eukaryota</taxon>
        <taxon>Choanoflagellata</taxon>
        <taxon>Craspedida</taxon>
        <taxon>Salpingoecidae</taxon>
        <taxon>Salpingoeca</taxon>
    </lineage>
</organism>
<evidence type="ECO:0000313" key="7">
    <source>
        <dbReference type="Proteomes" id="UP000007799"/>
    </source>
</evidence>
<keyword evidence="2" id="KW-0175">Coiled coil</keyword>
<feature type="chain" id="PRO_5003290741" description="Trichome birefringence-like C-terminal domain-containing protein" evidence="4">
    <location>
        <begin position="31"/>
        <end position="488"/>
    </location>
</feature>
<feature type="domain" description="Trichome birefringence-like C-terminal" evidence="5">
    <location>
        <begin position="340"/>
        <end position="474"/>
    </location>
</feature>
<dbReference type="Proteomes" id="UP000007799">
    <property type="component" value="Unassembled WGS sequence"/>
</dbReference>
<dbReference type="RefSeq" id="XP_004995538.1">
    <property type="nucleotide sequence ID" value="XM_004995481.1"/>
</dbReference>
<comment type="similarity">
    <text evidence="1">Belongs to the PC-esterase family. TBL subfamily.</text>
</comment>
<keyword evidence="4" id="KW-0732">Signal</keyword>
<evidence type="ECO:0000256" key="2">
    <source>
        <dbReference type="SAM" id="Coils"/>
    </source>
</evidence>
<feature type="region of interest" description="Disordered" evidence="3">
    <location>
        <begin position="131"/>
        <end position="158"/>
    </location>
</feature>